<dbReference type="CDD" id="cd16379">
    <property type="entry name" value="YitT_C_like"/>
    <property type="match status" value="1"/>
</dbReference>
<dbReference type="Pfam" id="PF02588">
    <property type="entry name" value="YitT_membrane"/>
    <property type="match status" value="1"/>
</dbReference>
<keyword evidence="3 6" id="KW-0812">Transmembrane</keyword>
<organism evidence="8 9">
    <name type="scientific">Clostridium tagluense</name>
    <dbReference type="NCBI Taxonomy" id="360422"/>
    <lineage>
        <taxon>Bacteria</taxon>
        <taxon>Bacillati</taxon>
        <taxon>Bacillota</taxon>
        <taxon>Clostridia</taxon>
        <taxon>Eubacteriales</taxon>
        <taxon>Clostridiaceae</taxon>
        <taxon>Clostridium</taxon>
    </lineage>
</organism>
<dbReference type="EMBL" id="BHYK01000013">
    <property type="protein sequence ID" value="GCD10965.1"/>
    <property type="molecule type" value="Genomic_DNA"/>
</dbReference>
<dbReference type="Pfam" id="PF10035">
    <property type="entry name" value="DUF2179"/>
    <property type="match status" value="1"/>
</dbReference>
<protein>
    <recommendedName>
        <fullName evidence="7">DUF2179 domain-containing protein</fullName>
    </recommendedName>
</protein>
<dbReference type="RefSeq" id="WP_125002340.1">
    <property type="nucleotide sequence ID" value="NZ_BHYK01000013.1"/>
</dbReference>
<keyword evidence="5 6" id="KW-0472">Membrane</keyword>
<evidence type="ECO:0000256" key="1">
    <source>
        <dbReference type="ARBA" id="ARBA00004651"/>
    </source>
</evidence>
<feature type="transmembrane region" description="Helical" evidence="6">
    <location>
        <begin position="46"/>
        <end position="72"/>
    </location>
</feature>
<evidence type="ECO:0000256" key="5">
    <source>
        <dbReference type="ARBA" id="ARBA00023136"/>
    </source>
</evidence>
<dbReference type="InterPro" id="IPR003740">
    <property type="entry name" value="YitT"/>
</dbReference>
<dbReference type="PANTHER" id="PTHR33545">
    <property type="entry name" value="UPF0750 MEMBRANE PROTEIN YITT-RELATED"/>
    <property type="match status" value="1"/>
</dbReference>
<dbReference type="Proteomes" id="UP000287872">
    <property type="component" value="Unassembled WGS sequence"/>
</dbReference>
<gene>
    <name evidence="8" type="ORF">Ctaglu_25880</name>
</gene>
<evidence type="ECO:0000313" key="8">
    <source>
        <dbReference type="EMBL" id="GCD10965.1"/>
    </source>
</evidence>
<name>A0A401UN56_9CLOT</name>
<feature type="transmembrane region" description="Helical" evidence="6">
    <location>
        <begin position="146"/>
        <end position="169"/>
    </location>
</feature>
<evidence type="ECO:0000256" key="6">
    <source>
        <dbReference type="SAM" id="Phobius"/>
    </source>
</evidence>
<dbReference type="InterPro" id="IPR019264">
    <property type="entry name" value="DUF2179"/>
</dbReference>
<feature type="domain" description="DUF2179" evidence="7">
    <location>
        <begin position="223"/>
        <end position="275"/>
    </location>
</feature>
<evidence type="ECO:0000256" key="3">
    <source>
        <dbReference type="ARBA" id="ARBA00022692"/>
    </source>
</evidence>
<comment type="caution">
    <text evidence="8">The sequence shown here is derived from an EMBL/GenBank/DDBJ whole genome shotgun (WGS) entry which is preliminary data.</text>
</comment>
<evidence type="ECO:0000256" key="4">
    <source>
        <dbReference type="ARBA" id="ARBA00022989"/>
    </source>
</evidence>
<dbReference type="PIRSF" id="PIRSF006483">
    <property type="entry name" value="Membrane_protein_YitT"/>
    <property type="match status" value="1"/>
</dbReference>
<keyword evidence="4 6" id="KW-1133">Transmembrane helix</keyword>
<dbReference type="OrthoDB" id="9779786at2"/>
<dbReference type="PANTHER" id="PTHR33545:SF9">
    <property type="entry name" value="UPF0750 MEMBRANE PROTEIN YITE"/>
    <property type="match status" value="1"/>
</dbReference>
<reference evidence="8 9" key="1">
    <citation type="submission" date="2018-11" db="EMBL/GenBank/DDBJ databases">
        <title>Genome sequencing and assembly of Clostridium tagluense strain A121.</title>
        <authorList>
            <person name="Murakami T."/>
            <person name="Segawa T."/>
            <person name="Shcherbakova V.A."/>
            <person name="Mori H."/>
            <person name="Yoshimura Y."/>
        </authorList>
    </citation>
    <scope>NUCLEOTIDE SEQUENCE [LARGE SCALE GENOMIC DNA]</scope>
    <source>
        <strain evidence="8 9">A121</strain>
    </source>
</reference>
<proteinExistence type="predicted"/>
<dbReference type="GO" id="GO:0005886">
    <property type="term" value="C:plasma membrane"/>
    <property type="evidence" value="ECO:0007669"/>
    <property type="project" value="UniProtKB-SubCell"/>
</dbReference>
<evidence type="ECO:0000256" key="2">
    <source>
        <dbReference type="ARBA" id="ARBA00022475"/>
    </source>
</evidence>
<feature type="transmembrane region" description="Helical" evidence="6">
    <location>
        <begin position="103"/>
        <end position="126"/>
    </location>
</feature>
<sequence>MKTKIKEFVLINIGMIMVSAGMYFFLMPNNLATGGANGLAIVINKFIGGLSVGWIMIIINLFLFVIAFVIIGKSFGGKSVYASFGVSGIIIVFQKFIPIKNPLTGDIFLELVFGILISGIGMAIVFNQNASTGGTDILAKILNKYFHINLGKGVLMCDLIITIMAAFAFGIKLSLYAMLGVIINGYVIDNIIDGINVCKEVTIISKNSHKIRKYIREDLEKTCTIYNGVGDFSNENKEVLVVILGRREFITLKKFINSVDKDAFITVNNIYEAFGDGFKSLTH</sequence>
<dbReference type="Gene3D" id="3.30.70.120">
    <property type="match status" value="1"/>
</dbReference>
<dbReference type="AlphaFoldDB" id="A0A401UN56"/>
<evidence type="ECO:0000313" key="9">
    <source>
        <dbReference type="Proteomes" id="UP000287872"/>
    </source>
</evidence>
<dbReference type="InterPro" id="IPR015867">
    <property type="entry name" value="N-reg_PII/ATP_PRibTrfase_C"/>
</dbReference>
<feature type="transmembrane region" description="Helical" evidence="6">
    <location>
        <begin position="7"/>
        <end position="26"/>
    </location>
</feature>
<evidence type="ECO:0000259" key="7">
    <source>
        <dbReference type="Pfam" id="PF10035"/>
    </source>
</evidence>
<comment type="subcellular location">
    <subcellularLocation>
        <location evidence="1">Cell membrane</location>
        <topology evidence="1">Multi-pass membrane protein</topology>
    </subcellularLocation>
</comment>
<dbReference type="InterPro" id="IPR051461">
    <property type="entry name" value="UPF0750_membrane"/>
</dbReference>
<feature type="transmembrane region" description="Helical" evidence="6">
    <location>
        <begin position="79"/>
        <end position="97"/>
    </location>
</feature>
<keyword evidence="2" id="KW-1003">Cell membrane</keyword>
<accession>A0A401UN56</accession>
<keyword evidence="9" id="KW-1185">Reference proteome</keyword>